<feature type="chain" id="PRO_5047182593" evidence="2">
    <location>
        <begin position="34"/>
        <end position="331"/>
    </location>
</feature>
<organism evidence="3 4">
    <name type="scientific">Blautia intestinihominis</name>
    <dbReference type="NCBI Taxonomy" id="3133152"/>
    <lineage>
        <taxon>Bacteria</taxon>
        <taxon>Bacillati</taxon>
        <taxon>Bacillota</taxon>
        <taxon>Clostridia</taxon>
        <taxon>Lachnospirales</taxon>
        <taxon>Lachnospiraceae</taxon>
        <taxon>Blautia</taxon>
    </lineage>
</organism>
<dbReference type="RefSeq" id="WP_349077934.1">
    <property type="nucleotide sequence ID" value="NZ_JBBMEI010000025.1"/>
</dbReference>
<reference evidence="3 4" key="1">
    <citation type="submission" date="2024-03" db="EMBL/GenBank/DDBJ databases">
        <title>Human intestinal bacterial collection.</title>
        <authorList>
            <person name="Pauvert C."/>
            <person name="Hitch T.C.A."/>
            <person name="Clavel T."/>
        </authorList>
    </citation>
    <scope>NUCLEOTIDE SEQUENCE [LARGE SCALE GENOMIC DNA]</scope>
    <source>
        <strain evidence="3 4">CLA-AA-H95</strain>
    </source>
</reference>
<dbReference type="EMBL" id="JBBMEI010000025">
    <property type="protein sequence ID" value="MEQ2358529.1"/>
    <property type="molecule type" value="Genomic_DNA"/>
</dbReference>
<evidence type="ECO:0000313" key="3">
    <source>
        <dbReference type="EMBL" id="MEQ2358529.1"/>
    </source>
</evidence>
<evidence type="ECO:0000256" key="1">
    <source>
        <dbReference type="SAM" id="Coils"/>
    </source>
</evidence>
<keyword evidence="3" id="KW-0378">Hydrolase</keyword>
<name>A0ABV1ANN5_9FIRM</name>
<feature type="signal peptide" evidence="2">
    <location>
        <begin position="1"/>
        <end position="33"/>
    </location>
</feature>
<comment type="caution">
    <text evidence="3">The sequence shown here is derived from an EMBL/GenBank/DDBJ whole genome shotgun (WGS) entry which is preliminary data.</text>
</comment>
<keyword evidence="2" id="KW-0732">Signal</keyword>
<protein>
    <submittedName>
        <fullName evidence="3">SGNH/GDSL hydrolase family protein</fullName>
    </submittedName>
</protein>
<feature type="coiled-coil region" evidence="1">
    <location>
        <begin position="302"/>
        <end position="329"/>
    </location>
</feature>
<keyword evidence="1" id="KW-0175">Coiled coil</keyword>
<dbReference type="GO" id="GO:0016787">
    <property type="term" value="F:hydrolase activity"/>
    <property type="evidence" value="ECO:0007669"/>
    <property type="project" value="UniProtKB-KW"/>
</dbReference>
<gene>
    <name evidence="3" type="ORF">WMO75_09325</name>
</gene>
<proteinExistence type="predicted"/>
<evidence type="ECO:0000256" key="2">
    <source>
        <dbReference type="SAM" id="SignalP"/>
    </source>
</evidence>
<accession>A0ABV1ANN5</accession>
<dbReference type="Gene3D" id="3.40.50.1110">
    <property type="entry name" value="SGNH hydrolase"/>
    <property type="match status" value="1"/>
</dbReference>
<sequence length="331" mass="38081">MQDFRKKIVRPVAFCAILLCLLMAASAVMSALARTNTDLVQNRNKSMVELENEPADTIDVLVIGDSESYTTVSPMEIWDKEGIPSYVGGQTGQKIQESYYMLKKALKTQKPKVVAIETNMIFRPQSAVRGIKETLVQTMLYYFPVFRLHNSWKAWVTGEDKRSQTFYKGFVLRDVVEAYTGGSYMKKTAKTERMSRITRFMMDQIVSLCRKNNIQLFLYSAPSPKNYSFRKHNTMEAYARENGLKYLDLNLKIKELGINWSEDSLDKGDHLNILGAVKVSDYLGRYLKKEYHLKSRKSESTYRSWNESLIQYREAAQNAEKQAKKKVKAGS</sequence>
<dbReference type="InterPro" id="IPR036514">
    <property type="entry name" value="SGNH_hydro_sf"/>
</dbReference>
<dbReference type="SUPFAM" id="SSF52266">
    <property type="entry name" value="SGNH hydrolase"/>
    <property type="match status" value="1"/>
</dbReference>
<evidence type="ECO:0000313" key="4">
    <source>
        <dbReference type="Proteomes" id="UP001446032"/>
    </source>
</evidence>
<dbReference type="Proteomes" id="UP001446032">
    <property type="component" value="Unassembled WGS sequence"/>
</dbReference>
<keyword evidence="4" id="KW-1185">Reference proteome</keyword>